<feature type="binding site" evidence="8">
    <location>
        <begin position="180"/>
        <end position="181"/>
    </location>
    <ligand>
        <name>dUMP</name>
        <dbReference type="ChEBI" id="CHEBI:246422"/>
        <note>ligand shared between dimeric partners</note>
    </ligand>
</feature>
<organism evidence="11 12">
    <name type="scientific">Adhaeribacter pallidiroseus</name>
    <dbReference type="NCBI Taxonomy" id="2072847"/>
    <lineage>
        <taxon>Bacteria</taxon>
        <taxon>Pseudomonadati</taxon>
        <taxon>Bacteroidota</taxon>
        <taxon>Cytophagia</taxon>
        <taxon>Cytophagales</taxon>
        <taxon>Hymenobacteraceae</taxon>
        <taxon>Adhaeribacter</taxon>
    </lineage>
</organism>
<evidence type="ECO:0000256" key="2">
    <source>
        <dbReference type="ARBA" id="ARBA00011947"/>
    </source>
</evidence>
<feature type="binding site" description="in other chain" evidence="8">
    <location>
        <begin position="261"/>
        <end position="263"/>
    </location>
    <ligand>
        <name>dUMP</name>
        <dbReference type="ChEBI" id="CHEBI:246422"/>
        <note>ligand shared between dimeric partners</note>
    </ligand>
</feature>
<evidence type="ECO:0000256" key="7">
    <source>
        <dbReference type="ARBA" id="ARBA00047344"/>
    </source>
</evidence>
<evidence type="ECO:0000256" key="1">
    <source>
        <dbReference type="ARBA" id="ARBA00011738"/>
    </source>
</evidence>
<dbReference type="GO" id="GO:0004799">
    <property type="term" value="F:thymidylate synthase activity"/>
    <property type="evidence" value="ECO:0007669"/>
    <property type="project" value="UniProtKB-UniRule"/>
</dbReference>
<feature type="binding site" description="in other chain" evidence="8">
    <location>
        <position position="75"/>
    </location>
    <ligand>
        <name>dUMP</name>
        <dbReference type="ChEBI" id="CHEBI:246422"/>
        <note>ligand shared between dimeric partners</note>
    </ligand>
</feature>
<dbReference type="InterPro" id="IPR000398">
    <property type="entry name" value="Thymidylate_synthase"/>
</dbReference>
<dbReference type="Gene3D" id="3.30.572.10">
    <property type="entry name" value="Thymidylate synthase/dCMP hydroxymethylase domain"/>
    <property type="match status" value="1"/>
</dbReference>
<comment type="subunit">
    <text evidence="1 8">Homodimer.</text>
</comment>
<dbReference type="PANTHER" id="PTHR11548:SF9">
    <property type="entry name" value="THYMIDYLATE SYNTHASE"/>
    <property type="match status" value="1"/>
</dbReference>
<dbReference type="GO" id="GO:0032259">
    <property type="term" value="P:methylation"/>
    <property type="evidence" value="ECO:0007669"/>
    <property type="project" value="UniProtKB-KW"/>
</dbReference>
<dbReference type="SUPFAM" id="SSF55831">
    <property type="entry name" value="Thymidylate synthase/dCMP hydroxymethylase"/>
    <property type="match status" value="1"/>
</dbReference>
<keyword evidence="4 8" id="KW-0489">Methyltransferase</keyword>
<dbReference type="NCBIfam" id="NF002497">
    <property type="entry name" value="PRK01827.1-3"/>
    <property type="match status" value="1"/>
</dbReference>
<evidence type="ECO:0000256" key="4">
    <source>
        <dbReference type="ARBA" id="ARBA00022603"/>
    </source>
</evidence>
<feature type="binding site" evidence="8">
    <location>
        <position position="317"/>
    </location>
    <ligand>
        <name>(6R)-5,10-methylene-5,6,7,8-tetrahydrofolate</name>
        <dbReference type="ChEBI" id="CHEBI:15636"/>
    </ligand>
</feature>
<feature type="binding site" evidence="8">
    <location>
        <position position="223"/>
    </location>
    <ligand>
        <name>(6R)-5,10-methylene-5,6,7,8-tetrahydrofolate</name>
        <dbReference type="ChEBI" id="CHEBI:15636"/>
    </ligand>
</feature>
<feature type="binding site" description="in other chain" evidence="8">
    <location>
        <position position="231"/>
    </location>
    <ligand>
        <name>dUMP</name>
        <dbReference type="ChEBI" id="CHEBI:246422"/>
        <note>ligand shared between dimeric partners</note>
    </ligand>
</feature>
<comment type="subcellular location">
    <subcellularLocation>
        <location evidence="8">Cytoplasm</location>
    </subcellularLocation>
</comment>
<dbReference type="PROSITE" id="PS00091">
    <property type="entry name" value="THYMIDYLATE_SYNTHASE"/>
    <property type="match status" value="1"/>
</dbReference>
<comment type="caution">
    <text evidence="11">The sequence shown here is derived from an EMBL/GenBank/DDBJ whole genome shotgun (WGS) entry which is preliminary data.</text>
</comment>
<dbReference type="EC" id="2.1.1.45" evidence="2 8"/>
<feature type="active site" description="Nucleophile" evidence="8">
    <location>
        <position position="200"/>
    </location>
</feature>
<dbReference type="EMBL" id="QASA01000001">
    <property type="protein sequence ID" value="RDC63202.1"/>
    <property type="molecule type" value="Genomic_DNA"/>
</dbReference>
<feature type="binding site" description="in other chain" evidence="8">
    <location>
        <begin position="220"/>
        <end position="223"/>
    </location>
    <ligand>
        <name>dUMP</name>
        <dbReference type="ChEBI" id="CHEBI:246422"/>
        <note>ligand shared between dimeric partners</note>
    </ligand>
</feature>
<dbReference type="PRINTS" id="PR00108">
    <property type="entry name" value="THYMDSNTHASE"/>
</dbReference>
<dbReference type="GO" id="GO:0005829">
    <property type="term" value="C:cytosol"/>
    <property type="evidence" value="ECO:0007669"/>
    <property type="project" value="TreeGrafter"/>
</dbReference>
<protein>
    <recommendedName>
        <fullName evidence="2 8">Thymidylate synthase</fullName>
        <shortName evidence="8">TS</shortName>
        <shortName evidence="8">TSase</shortName>
        <ecNumber evidence="2 8">2.1.1.45</ecNumber>
    </recommendedName>
</protein>
<dbReference type="AlphaFoldDB" id="A0A369QFJ8"/>
<feature type="domain" description="Thymidylate synthase/dCMP hydroxymethylase" evidence="10">
    <location>
        <begin position="56"/>
        <end position="318"/>
    </location>
</feature>
<keyword evidence="6 8" id="KW-0545">Nucleotide biosynthesis</keyword>
<dbReference type="InterPro" id="IPR023451">
    <property type="entry name" value="Thymidate_synth/dCMP_Mease_dom"/>
</dbReference>
<dbReference type="InterPro" id="IPR020940">
    <property type="entry name" value="Thymidylate_synthase_AS"/>
</dbReference>
<evidence type="ECO:0000256" key="3">
    <source>
        <dbReference type="ARBA" id="ARBA00022490"/>
    </source>
</evidence>
<dbReference type="PANTHER" id="PTHR11548">
    <property type="entry name" value="THYMIDYLATE SYNTHASE 1"/>
    <property type="match status" value="1"/>
</dbReference>
<comment type="pathway">
    <text evidence="8">Pyrimidine metabolism; dTTP biosynthesis.</text>
</comment>
<dbReference type="Pfam" id="PF00303">
    <property type="entry name" value="Thymidylat_synt"/>
    <property type="match status" value="1"/>
</dbReference>
<feature type="binding site" evidence="8">
    <location>
        <position position="105"/>
    </location>
    <ligand>
        <name>(6R)-5,10-methylene-5,6,7,8-tetrahydrofolate</name>
        <dbReference type="ChEBI" id="CHEBI:15636"/>
    </ligand>
</feature>
<dbReference type="InterPro" id="IPR036926">
    <property type="entry name" value="Thymidate_synth/dCMP_Mease_sf"/>
</dbReference>
<dbReference type="FunFam" id="3.30.572.10:FF:000001">
    <property type="entry name" value="Thymidylate synthase"/>
    <property type="match status" value="1"/>
</dbReference>
<evidence type="ECO:0000256" key="6">
    <source>
        <dbReference type="ARBA" id="ARBA00022727"/>
    </source>
</evidence>
<dbReference type="CDD" id="cd00351">
    <property type="entry name" value="TS_Pyrimidine_HMase"/>
    <property type="match status" value="1"/>
</dbReference>
<feature type="active site" evidence="9">
    <location>
        <position position="200"/>
    </location>
</feature>
<dbReference type="NCBIfam" id="NF002499">
    <property type="entry name" value="PRK01827.1-5"/>
    <property type="match status" value="1"/>
</dbReference>
<keyword evidence="5 8" id="KW-0808">Transferase</keyword>
<evidence type="ECO:0000313" key="11">
    <source>
        <dbReference type="EMBL" id="RDC63202.1"/>
    </source>
</evidence>
<evidence type="ECO:0000313" key="12">
    <source>
        <dbReference type="Proteomes" id="UP000253919"/>
    </source>
</evidence>
<sequence>MSAIVGGLFLFLAGIGSCSAGDKIYKEKTLVVLTVKISTRSLTLFCHLLFAKFTMQQYLHLLEHIINKGTFKEDRTGTGTRSVFGYQMRFNLADGFPLVTTKKVHLKSIIHELLWFLKGETNIQYLKENGVSIWDEWADENGNLGPVYGSQWRSWPTPDGGHIDQITQVIQQIKANPDSRRLIVSAWNVAEINKMKLPPCHAFFQFYVANGKLSCQLYQRSADVFLGVPFNIASYALLTLMVAQVCRLEPGEFIWTGGDTHLYTNHLEQAQLQLSREPRPLPRMLLNPEVTSIFDFTYNDFKLESYNPHPAIKAPVAV</sequence>
<name>A0A369QFJ8_9BACT</name>
<gene>
    <name evidence="8 11" type="primary">thyA</name>
    <name evidence="11" type="ORF">AHMF7616_01803</name>
</gene>
<reference evidence="11 12" key="1">
    <citation type="submission" date="2018-04" db="EMBL/GenBank/DDBJ databases">
        <title>Adhaeribacter sp. HMF7616 genome sequencing and assembly.</title>
        <authorList>
            <person name="Kang H."/>
            <person name="Kang J."/>
            <person name="Cha I."/>
            <person name="Kim H."/>
            <person name="Joh K."/>
        </authorList>
    </citation>
    <scope>NUCLEOTIDE SEQUENCE [LARGE SCALE GENOMIC DNA]</scope>
    <source>
        <strain evidence="11 12">HMF7616</strain>
    </source>
</reference>
<keyword evidence="12" id="KW-1185">Reference proteome</keyword>
<dbReference type="GO" id="GO:0006235">
    <property type="term" value="P:dTTP biosynthetic process"/>
    <property type="evidence" value="ECO:0007669"/>
    <property type="project" value="UniProtKB-UniRule"/>
</dbReference>
<proteinExistence type="inferred from homology"/>
<dbReference type="UniPathway" id="UPA00575"/>
<comment type="similarity">
    <text evidence="8">Belongs to the thymidylate synthase family. Bacterial-type ThyA subfamily.</text>
</comment>
<keyword evidence="3 8" id="KW-0963">Cytoplasm</keyword>
<evidence type="ECO:0000256" key="9">
    <source>
        <dbReference type="PROSITE-ProRule" id="PRU10016"/>
    </source>
</evidence>
<dbReference type="Proteomes" id="UP000253919">
    <property type="component" value="Unassembled WGS sequence"/>
</dbReference>
<dbReference type="NCBIfam" id="TIGR03284">
    <property type="entry name" value="thym_sym"/>
    <property type="match status" value="2"/>
</dbReference>
<evidence type="ECO:0000256" key="5">
    <source>
        <dbReference type="ARBA" id="ARBA00022679"/>
    </source>
</evidence>
<dbReference type="InterPro" id="IPR045097">
    <property type="entry name" value="Thymidate_synth/dCMP_Mease"/>
</dbReference>
<dbReference type="HAMAP" id="MF_00008">
    <property type="entry name" value="Thymidy_synth_bact"/>
    <property type="match status" value="1"/>
</dbReference>
<dbReference type="GO" id="GO:0006231">
    <property type="term" value="P:dTMP biosynthetic process"/>
    <property type="evidence" value="ECO:0007669"/>
    <property type="project" value="UniProtKB-UniRule"/>
</dbReference>
<comment type="catalytic activity">
    <reaction evidence="7 8">
        <text>dUMP + (6R)-5,10-methylene-5,6,7,8-tetrahydrofolate = 7,8-dihydrofolate + dTMP</text>
        <dbReference type="Rhea" id="RHEA:12104"/>
        <dbReference type="ChEBI" id="CHEBI:15636"/>
        <dbReference type="ChEBI" id="CHEBI:57451"/>
        <dbReference type="ChEBI" id="CHEBI:63528"/>
        <dbReference type="ChEBI" id="CHEBI:246422"/>
        <dbReference type="EC" id="2.1.1.45"/>
    </reaction>
</comment>
<accession>A0A369QFJ8</accession>
<comment type="function">
    <text evidence="8">Catalyzes the reductive methylation of 2'-deoxyuridine-5'-monophosphate (dUMP) to 2'-deoxythymidine-5'-monophosphate (dTMP) while utilizing 5,10-methylenetetrahydrofolate (mTHF) as the methyl donor and reductant in the reaction, yielding dihydrofolate (DHF) as a by-product. This enzymatic reaction provides an intracellular de novo source of dTMP, an essential precursor for DNA biosynthesis.</text>
</comment>
<evidence type="ECO:0000259" key="10">
    <source>
        <dbReference type="Pfam" id="PF00303"/>
    </source>
</evidence>
<evidence type="ECO:0000256" key="8">
    <source>
        <dbReference type="HAMAP-Rule" id="MF_00008"/>
    </source>
</evidence>